<organism evidence="8 9">
    <name type="scientific">Candidatus Bilophila faecipullorum</name>
    <dbReference type="NCBI Taxonomy" id="2838482"/>
    <lineage>
        <taxon>Bacteria</taxon>
        <taxon>Pseudomonadati</taxon>
        <taxon>Thermodesulfobacteriota</taxon>
        <taxon>Desulfovibrionia</taxon>
        <taxon>Desulfovibrionales</taxon>
        <taxon>Desulfovibrionaceae</taxon>
        <taxon>Bilophila</taxon>
    </lineage>
</organism>
<dbReference type="PIRSF" id="PIRSF001586">
    <property type="entry name" value="FGAM_synth_I"/>
    <property type="match status" value="1"/>
</dbReference>
<dbReference type="InterPro" id="IPR010075">
    <property type="entry name" value="PRibForGlyAmidine_synth_PurQ"/>
</dbReference>
<name>A0A9D1QYX3_9BACT</name>
<accession>A0A9D1QYX3</accession>
<dbReference type="GO" id="GO:0016787">
    <property type="term" value="F:hydrolase activity"/>
    <property type="evidence" value="ECO:0007669"/>
    <property type="project" value="UniProtKB-KW"/>
</dbReference>
<keyword evidence="4" id="KW-0658">Purine biosynthesis</keyword>
<proteinExistence type="predicted"/>
<comment type="caution">
    <text evidence="8">The sequence shown here is derived from an EMBL/GenBank/DDBJ whole genome shotgun (WGS) entry which is preliminary data.</text>
</comment>
<dbReference type="GO" id="GO:0005737">
    <property type="term" value="C:cytoplasm"/>
    <property type="evidence" value="ECO:0007669"/>
    <property type="project" value="TreeGrafter"/>
</dbReference>
<dbReference type="Proteomes" id="UP000824264">
    <property type="component" value="Unassembled WGS sequence"/>
</dbReference>
<evidence type="ECO:0000313" key="9">
    <source>
        <dbReference type="Proteomes" id="UP000824264"/>
    </source>
</evidence>
<keyword evidence="2" id="KW-0436">Ligase</keyword>
<sequence>MSQVNTLVITGYGTNSHKETAHAARLAGADRADVVHFSDIVAANVRLSDYQFLVFPGGFLDGDDLGAAQAAAQRWLHLADAEGRPLLESLKRFIEAGGLVLGICNGFQLLVKLGVLPALDGKRFERQVSLSHNDSARYEDRWVQLKPNPDSPCVFTRGLSVHGVLPMPVRHGEGKLVARDAATLERLREEGLIALQYTHPETGEPTQEYPWNPNGSPLAIAGLTDPTGHVLGLMPHPEAFHHATNHPGWTRGEVAVPGTALFANAVRYLRENPVRHGQTA</sequence>
<evidence type="ECO:0000256" key="7">
    <source>
        <dbReference type="ARBA" id="ARBA00022962"/>
    </source>
</evidence>
<dbReference type="GO" id="GO:0004642">
    <property type="term" value="F:phosphoribosylformylglycinamidine synthase activity"/>
    <property type="evidence" value="ECO:0007669"/>
    <property type="project" value="InterPro"/>
</dbReference>
<gene>
    <name evidence="8" type="ORF">H9874_02040</name>
</gene>
<evidence type="ECO:0000313" key="8">
    <source>
        <dbReference type="EMBL" id="HIW77912.1"/>
    </source>
</evidence>
<keyword evidence="3" id="KW-0547">Nucleotide-binding</keyword>
<dbReference type="PROSITE" id="PS51273">
    <property type="entry name" value="GATASE_TYPE_1"/>
    <property type="match status" value="1"/>
</dbReference>
<evidence type="ECO:0000256" key="6">
    <source>
        <dbReference type="ARBA" id="ARBA00022840"/>
    </source>
</evidence>
<dbReference type="GO" id="GO:0006189">
    <property type="term" value="P:'de novo' IMP biosynthetic process"/>
    <property type="evidence" value="ECO:0007669"/>
    <property type="project" value="InterPro"/>
</dbReference>
<keyword evidence="7" id="KW-0315">Glutamine amidotransferase</keyword>
<reference evidence="8" key="1">
    <citation type="journal article" date="2021" name="PeerJ">
        <title>Extensive microbial diversity within the chicken gut microbiome revealed by metagenomics and culture.</title>
        <authorList>
            <person name="Gilroy R."/>
            <person name="Ravi A."/>
            <person name="Getino M."/>
            <person name="Pursley I."/>
            <person name="Horton D.L."/>
            <person name="Alikhan N.F."/>
            <person name="Baker D."/>
            <person name="Gharbi K."/>
            <person name="Hall N."/>
            <person name="Watson M."/>
            <person name="Adriaenssens E.M."/>
            <person name="Foster-Nyarko E."/>
            <person name="Jarju S."/>
            <person name="Secka A."/>
            <person name="Antonio M."/>
            <person name="Oren A."/>
            <person name="Chaudhuri R.R."/>
            <person name="La Ragione R."/>
            <person name="Hildebrand F."/>
            <person name="Pallen M.J."/>
        </authorList>
    </citation>
    <scope>NUCLEOTIDE SEQUENCE</scope>
    <source>
        <strain evidence="8">ChiSxjej5B17-1746</strain>
    </source>
</reference>
<dbReference type="InterPro" id="IPR029062">
    <property type="entry name" value="Class_I_gatase-like"/>
</dbReference>
<protein>
    <submittedName>
        <fullName evidence="8">Phosphoribosylformylglycinamidine synthase subunit PurQ</fullName>
    </submittedName>
</protein>
<keyword evidence="5" id="KW-0378">Hydrolase</keyword>
<dbReference type="CDD" id="cd01740">
    <property type="entry name" value="GATase1_FGAR_AT"/>
    <property type="match status" value="1"/>
</dbReference>
<dbReference type="Gene3D" id="3.40.50.880">
    <property type="match status" value="1"/>
</dbReference>
<dbReference type="Pfam" id="PF13507">
    <property type="entry name" value="GATase_5"/>
    <property type="match status" value="1"/>
</dbReference>
<dbReference type="PANTHER" id="PTHR10099">
    <property type="entry name" value="PHOSPHORIBOSYLFORMYLGLYCINAMIDINE SYNTHASE"/>
    <property type="match status" value="1"/>
</dbReference>
<evidence type="ECO:0000256" key="5">
    <source>
        <dbReference type="ARBA" id="ARBA00022801"/>
    </source>
</evidence>
<dbReference type="AlphaFoldDB" id="A0A9D1QYX3"/>
<dbReference type="SMART" id="SM01211">
    <property type="entry name" value="GATase_5"/>
    <property type="match status" value="1"/>
</dbReference>
<evidence type="ECO:0000256" key="3">
    <source>
        <dbReference type="ARBA" id="ARBA00022741"/>
    </source>
</evidence>
<evidence type="ECO:0000256" key="2">
    <source>
        <dbReference type="ARBA" id="ARBA00022598"/>
    </source>
</evidence>
<dbReference type="PANTHER" id="PTHR10099:SF1">
    <property type="entry name" value="PHOSPHORIBOSYLFORMYLGLYCINAMIDINE SYNTHASE"/>
    <property type="match status" value="1"/>
</dbReference>
<reference evidence="8" key="2">
    <citation type="submission" date="2021-04" db="EMBL/GenBank/DDBJ databases">
        <authorList>
            <person name="Gilroy R."/>
        </authorList>
    </citation>
    <scope>NUCLEOTIDE SEQUENCE</scope>
    <source>
        <strain evidence="8">ChiSxjej5B17-1746</strain>
    </source>
</reference>
<evidence type="ECO:0000256" key="1">
    <source>
        <dbReference type="ARBA" id="ARBA00022490"/>
    </source>
</evidence>
<evidence type="ECO:0000256" key="4">
    <source>
        <dbReference type="ARBA" id="ARBA00022755"/>
    </source>
</evidence>
<dbReference type="EMBL" id="DXGI01000077">
    <property type="protein sequence ID" value="HIW77912.1"/>
    <property type="molecule type" value="Genomic_DNA"/>
</dbReference>
<keyword evidence="1" id="KW-0963">Cytoplasm</keyword>
<dbReference type="SUPFAM" id="SSF52317">
    <property type="entry name" value="Class I glutamine amidotransferase-like"/>
    <property type="match status" value="1"/>
</dbReference>
<keyword evidence="6" id="KW-0067">ATP-binding</keyword>
<dbReference type="GO" id="GO:0005524">
    <property type="term" value="F:ATP binding"/>
    <property type="evidence" value="ECO:0007669"/>
    <property type="project" value="UniProtKB-KW"/>
</dbReference>